<gene>
    <name evidence="2" type="ORF">HJ588_03280</name>
</gene>
<reference evidence="2 3" key="1">
    <citation type="submission" date="2020-05" db="EMBL/GenBank/DDBJ databases">
        <title>Flexivirga sp. ID2601S isolated from air conditioner.</title>
        <authorList>
            <person name="Kim D.H."/>
        </authorList>
    </citation>
    <scope>NUCLEOTIDE SEQUENCE [LARGE SCALE GENOMIC DNA]</scope>
    <source>
        <strain evidence="2 3">ID2601S</strain>
    </source>
</reference>
<dbReference type="AlphaFoldDB" id="A0A849AFE3"/>
<evidence type="ECO:0000313" key="2">
    <source>
        <dbReference type="EMBL" id="NNG38296.1"/>
    </source>
</evidence>
<name>A0A849AFE3_9MICO</name>
<dbReference type="GO" id="GO:0016740">
    <property type="term" value="F:transferase activity"/>
    <property type="evidence" value="ECO:0007669"/>
    <property type="project" value="UniProtKB-KW"/>
</dbReference>
<keyword evidence="2" id="KW-0808">Transferase</keyword>
<dbReference type="Gene3D" id="3.40.630.30">
    <property type="match status" value="1"/>
</dbReference>
<protein>
    <submittedName>
        <fullName evidence="2">N-acetyltransferase</fullName>
    </submittedName>
</protein>
<evidence type="ECO:0000259" key="1">
    <source>
        <dbReference type="PROSITE" id="PS51729"/>
    </source>
</evidence>
<sequence>MAQERFEVRNIPEQSRYVLIDHGEDGSAQDEIGVEQYVDFDGDAKPERILYHTAVSEDYAGQGLASVLVQTVVDDVIAGGREIVPVCPYVAKWLPKHPQYDEHVVKVKPAHLDAVREAAR</sequence>
<dbReference type="PROSITE" id="PS51729">
    <property type="entry name" value="GNAT_YJDJ"/>
    <property type="match status" value="1"/>
</dbReference>
<dbReference type="InterPro" id="IPR031165">
    <property type="entry name" value="GNAT_YJDJ"/>
</dbReference>
<dbReference type="InterPro" id="IPR045057">
    <property type="entry name" value="Gcn5-rel_NAT"/>
</dbReference>
<dbReference type="RefSeq" id="WP_171151895.1">
    <property type="nucleotide sequence ID" value="NZ_JABENB010000001.1"/>
</dbReference>
<dbReference type="InterPro" id="IPR016181">
    <property type="entry name" value="Acyl_CoA_acyltransferase"/>
</dbReference>
<feature type="domain" description="N-acetyltransferase" evidence="1">
    <location>
        <begin position="9"/>
        <end position="105"/>
    </location>
</feature>
<proteinExistence type="predicted"/>
<dbReference type="PANTHER" id="PTHR31435">
    <property type="entry name" value="PROTEIN NATD1"/>
    <property type="match status" value="1"/>
</dbReference>
<keyword evidence="3" id="KW-1185">Reference proteome</keyword>
<evidence type="ECO:0000313" key="3">
    <source>
        <dbReference type="Proteomes" id="UP000557772"/>
    </source>
</evidence>
<dbReference type="PANTHER" id="PTHR31435:SF10">
    <property type="entry name" value="BSR4717 PROTEIN"/>
    <property type="match status" value="1"/>
</dbReference>
<dbReference type="EMBL" id="JABENB010000001">
    <property type="protein sequence ID" value="NNG38296.1"/>
    <property type="molecule type" value="Genomic_DNA"/>
</dbReference>
<dbReference type="Pfam" id="PF14542">
    <property type="entry name" value="Acetyltransf_CG"/>
    <property type="match status" value="1"/>
</dbReference>
<dbReference type="Proteomes" id="UP000557772">
    <property type="component" value="Unassembled WGS sequence"/>
</dbReference>
<comment type="caution">
    <text evidence="2">The sequence shown here is derived from an EMBL/GenBank/DDBJ whole genome shotgun (WGS) entry which is preliminary data.</text>
</comment>
<dbReference type="SUPFAM" id="SSF55729">
    <property type="entry name" value="Acyl-CoA N-acyltransferases (Nat)"/>
    <property type="match status" value="1"/>
</dbReference>
<accession>A0A849AFE3</accession>
<organism evidence="2 3">
    <name type="scientific">Flexivirga aerilata</name>
    <dbReference type="NCBI Taxonomy" id="1656889"/>
    <lineage>
        <taxon>Bacteria</taxon>
        <taxon>Bacillati</taxon>
        <taxon>Actinomycetota</taxon>
        <taxon>Actinomycetes</taxon>
        <taxon>Micrococcales</taxon>
        <taxon>Dermacoccaceae</taxon>
        <taxon>Flexivirga</taxon>
    </lineage>
</organism>